<dbReference type="Gene3D" id="3.30.710.10">
    <property type="entry name" value="Potassium Channel Kv1.1, Chain A"/>
    <property type="match status" value="1"/>
</dbReference>
<evidence type="ECO:0000313" key="4">
    <source>
        <dbReference type="Proteomes" id="UP000215335"/>
    </source>
</evidence>
<protein>
    <recommendedName>
        <fullName evidence="2">BTB domain-containing protein</fullName>
    </recommendedName>
</protein>
<dbReference type="STRING" id="543379.A0A232EXB0"/>
<reference evidence="3 4" key="1">
    <citation type="journal article" date="2017" name="Curr. Biol.">
        <title>The Evolution of Venom by Co-option of Single-Copy Genes.</title>
        <authorList>
            <person name="Martinson E.O."/>
            <person name="Mrinalini"/>
            <person name="Kelkar Y.D."/>
            <person name="Chang C.H."/>
            <person name="Werren J.H."/>
        </authorList>
    </citation>
    <scope>NUCLEOTIDE SEQUENCE [LARGE SCALE GENOMIC DNA]</scope>
    <source>
        <strain evidence="3 4">Alberta</strain>
        <tissue evidence="3">Whole body</tissue>
    </source>
</reference>
<organism evidence="3 4">
    <name type="scientific">Trichomalopsis sarcophagae</name>
    <dbReference type="NCBI Taxonomy" id="543379"/>
    <lineage>
        <taxon>Eukaryota</taxon>
        <taxon>Metazoa</taxon>
        <taxon>Ecdysozoa</taxon>
        <taxon>Arthropoda</taxon>
        <taxon>Hexapoda</taxon>
        <taxon>Insecta</taxon>
        <taxon>Pterygota</taxon>
        <taxon>Neoptera</taxon>
        <taxon>Endopterygota</taxon>
        <taxon>Hymenoptera</taxon>
        <taxon>Apocrita</taxon>
        <taxon>Proctotrupomorpha</taxon>
        <taxon>Chalcidoidea</taxon>
        <taxon>Pteromalidae</taxon>
        <taxon>Pteromalinae</taxon>
        <taxon>Trichomalopsis</taxon>
    </lineage>
</organism>
<dbReference type="SMART" id="SM00225">
    <property type="entry name" value="BTB"/>
    <property type="match status" value="1"/>
</dbReference>
<dbReference type="EMBL" id="NNAY01001778">
    <property type="protein sequence ID" value="OXU22948.1"/>
    <property type="molecule type" value="Genomic_DNA"/>
</dbReference>
<dbReference type="InterPro" id="IPR011333">
    <property type="entry name" value="SKP1/BTB/POZ_sf"/>
</dbReference>
<feature type="non-terminal residue" evidence="3">
    <location>
        <position position="380"/>
    </location>
</feature>
<dbReference type="AlphaFoldDB" id="A0A232EXB0"/>
<sequence>MRDHQAPGVNQNSAYIANENGDDTKSISTEQTDEFTIPTDPHTYNAAFKNSKDVTIMVKKQKIEDHSFRLLRIPYFIEIFATDDYKNMKTKIIKIKEDIDIEAIRTIIEYVQPFRESLDLTKENVFNILKVAKVLKIDEIFTKCYQFIGQLMQVDFSGISRTDGFIDLDIESLDNLFSSPSLRVDPKLIRDFIIKWVNRDYSNRKNKLGKLLGLIDELPADFINSSLYDKDIFRDLDFESLRSVLSIDAFKNNIEIIFKGILKWVTVDYENRETDLAKLLDFIDMTKLSADNINRYLPLAYELHARHFQSTIKKTEVIKIIVIATVQVKSTSILEYDPKRNEWSVVRKENFGDFYLVIVNEDKFYKFQQPRKINQELSSV</sequence>
<keyword evidence="4" id="KW-1185">Reference proteome</keyword>
<evidence type="ECO:0000256" key="1">
    <source>
        <dbReference type="SAM" id="MobiDB-lite"/>
    </source>
</evidence>
<evidence type="ECO:0000259" key="2">
    <source>
        <dbReference type="PROSITE" id="PS50097"/>
    </source>
</evidence>
<proteinExistence type="predicted"/>
<dbReference type="SUPFAM" id="SSF54695">
    <property type="entry name" value="POZ domain"/>
    <property type="match status" value="1"/>
</dbReference>
<gene>
    <name evidence="3" type="ORF">TSAR_002420</name>
</gene>
<comment type="caution">
    <text evidence="3">The sequence shown here is derived from an EMBL/GenBank/DDBJ whole genome shotgun (WGS) entry which is preliminary data.</text>
</comment>
<feature type="region of interest" description="Disordered" evidence="1">
    <location>
        <begin position="1"/>
        <end position="26"/>
    </location>
</feature>
<dbReference type="Gene3D" id="1.25.40.420">
    <property type="match status" value="2"/>
</dbReference>
<dbReference type="CDD" id="cd14733">
    <property type="entry name" value="BACK"/>
    <property type="match status" value="1"/>
</dbReference>
<dbReference type="InterPro" id="IPR011705">
    <property type="entry name" value="BACK"/>
</dbReference>
<dbReference type="PANTHER" id="PTHR45632">
    <property type="entry name" value="LD33804P"/>
    <property type="match status" value="1"/>
</dbReference>
<dbReference type="Proteomes" id="UP000215335">
    <property type="component" value="Unassembled WGS sequence"/>
</dbReference>
<dbReference type="Pfam" id="PF07707">
    <property type="entry name" value="BACK"/>
    <property type="match status" value="1"/>
</dbReference>
<name>A0A232EXB0_9HYME</name>
<dbReference type="Pfam" id="PF00651">
    <property type="entry name" value="BTB"/>
    <property type="match status" value="1"/>
</dbReference>
<feature type="domain" description="BTB" evidence="2">
    <location>
        <begin position="52"/>
        <end position="120"/>
    </location>
</feature>
<accession>A0A232EXB0</accession>
<evidence type="ECO:0000313" key="3">
    <source>
        <dbReference type="EMBL" id="OXU22948.1"/>
    </source>
</evidence>
<dbReference type="InterPro" id="IPR000210">
    <property type="entry name" value="BTB/POZ_dom"/>
</dbReference>
<dbReference type="PROSITE" id="PS50097">
    <property type="entry name" value="BTB"/>
    <property type="match status" value="1"/>
</dbReference>